<organism evidence="1">
    <name type="scientific">mine drainage metagenome</name>
    <dbReference type="NCBI Taxonomy" id="410659"/>
    <lineage>
        <taxon>unclassified sequences</taxon>
        <taxon>metagenomes</taxon>
        <taxon>ecological metagenomes</taxon>
    </lineage>
</organism>
<gene>
    <name evidence="1" type="ORF">CARN2_2254</name>
</gene>
<comment type="caution">
    <text evidence="1">The sequence shown here is derived from an EMBL/GenBank/DDBJ whole genome shotgun (WGS) entry which is preliminary data.</text>
</comment>
<reference evidence="1" key="1">
    <citation type="submission" date="2009-10" db="EMBL/GenBank/DDBJ databases">
        <title>Diversity of trophic interactions inside an arsenic-rich microbial ecosystem.</title>
        <authorList>
            <person name="Bertin P.N."/>
            <person name="Heinrich-Salmeron A."/>
            <person name="Pelletier E."/>
            <person name="Goulhen-Chollet F."/>
            <person name="Arsene-Ploetze F."/>
            <person name="Gallien S."/>
            <person name="Calteau A."/>
            <person name="Vallenet D."/>
            <person name="Casiot C."/>
            <person name="Chane-Woon-Ming B."/>
            <person name="Giloteaux L."/>
            <person name="Barakat M."/>
            <person name="Bonnefoy V."/>
            <person name="Bruneel O."/>
            <person name="Chandler M."/>
            <person name="Cleiss J."/>
            <person name="Duran R."/>
            <person name="Elbaz-Poulichet F."/>
            <person name="Fonknechten N."/>
            <person name="Lauga B."/>
            <person name="Mornico D."/>
            <person name="Ortet P."/>
            <person name="Schaeffer C."/>
            <person name="Siguier P."/>
            <person name="Alexander Thil Smith A."/>
            <person name="Van Dorsselaer A."/>
            <person name="Weissenbach J."/>
            <person name="Medigue C."/>
            <person name="Le Paslier D."/>
        </authorList>
    </citation>
    <scope>NUCLEOTIDE SEQUENCE</scope>
</reference>
<dbReference type="AlphaFoldDB" id="E6PN11"/>
<protein>
    <submittedName>
        <fullName evidence="1">Uncharacterized protein</fullName>
    </submittedName>
</protein>
<sequence length="175" mass="19019">MSAITATAEITMRGMAHRAAAVHPIAAPRSRLGAWLMGSLHGLIEAKFREQAERLAKLRLDTAEYGALIRAAMTDSEAFDQDLVLFDDFEHMKALMLKVRRIALETATRMDTAPRLRGASVEARRLAAVATECYEAFDELQADVAEHSAEHAKRHAGYVAGSADELAAMLAKIGG</sequence>
<dbReference type="EMBL" id="CABM01000024">
    <property type="protein sequence ID" value="CBH96313.1"/>
    <property type="molecule type" value="Genomic_DNA"/>
</dbReference>
<accession>E6PN11</accession>
<name>E6PN11_9ZZZZ</name>
<evidence type="ECO:0000313" key="1">
    <source>
        <dbReference type="EMBL" id="CBH96313.1"/>
    </source>
</evidence>
<proteinExistence type="predicted"/>